<accession>A0ABW5R985</accession>
<evidence type="ECO:0000256" key="1">
    <source>
        <dbReference type="ARBA" id="ARBA00022729"/>
    </source>
</evidence>
<dbReference type="NCBIfam" id="TIGR02995">
    <property type="entry name" value="ectoine_ehuB"/>
    <property type="match status" value="1"/>
</dbReference>
<dbReference type="EMBL" id="JBHUMM010000010">
    <property type="protein sequence ID" value="MFD2671315.1"/>
    <property type="molecule type" value="Genomic_DNA"/>
</dbReference>
<dbReference type="PROSITE" id="PS51257">
    <property type="entry name" value="PROKAR_LIPOPROTEIN"/>
    <property type="match status" value="1"/>
</dbReference>
<dbReference type="Gene3D" id="3.40.190.10">
    <property type="entry name" value="Periplasmic binding protein-like II"/>
    <property type="match status" value="3"/>
</dbReference>
<proteinExistence type="predicted"/>
<evidence type="ECO:0000259" key="3">
    <source>
        <dbReference type="SMART" id="SM00062"/>
    </source>
</evidence>
<organism evidence="4 5">
    <name type="scientific">Marinicrinis sediminis</name>
    <dbReference type="NCBI Taxonomy" id="1652465"/>
    <lineage>
        <taxon>Bacteria</taxon>
        <taxon>Bacillati</taxon>
        <taxon>Bacillota</taxon>
        <taxon>Bacilli</taxon>
        <taxon>Bacillales</taxon>
        <taxon>Paenibacillaceae</taxon>
    </lineage>
</organism>
<comment type="caution">
    <text evidence="4">The sequence shown here is derived from an EMBL/GenBank/DDBJ whole genome shotgun (WGS) entry which is preliminary data.</text>
</comment>
<reference evidence="5" key="1">
    <citation type="journal article" date="2019" name="Int. J. Syst. Evol. Microbiol.">
        <title>The Global Catalogue of Microorganisms (GCM) 10K type strain sequencing project: providing services to taxonomists for standard genome sequencing and annotation.</title>
        <authorList>
            <consortium name="The Broad Institute Genomics Platform"/>
            <consortium name="The Broad Institute Genome Sequencing Center for Infectious Disease"/>
            <person name="Wu L."/>
            <person name="Ma J."/>
        </authorList>
    </citation>
    <scope>NUCLEOTIDE SEQUENCE [LARGE SCALE GENOMIC DNA]</scope>
    <source>
        <strain evidence="5">KCTC 33676</strain>
    </source>
</reference>
<sequence length="294" mass="31508">MKTKLVLFTFIVALVVVGTACSKDGKKVVRVDDFTQPVIEGEDVRGYGAAAFRQEDVALRDAFNEELAKLKESGELLELLEENGFTEQELPGDKTMKALCGENESTGSGGDTLEEAKASGKIVVGFANEVPYAYKDEDGKLKGEAISIATKVFNNLGIEEVEGQLVDWDSLIPGLQSDRFDVITAGMYITPERCGQVIFAEPEYSVGEALGVLEGNPKDLHSYEDIAADPDAKIAVMQGAIEIEYLTKVGVKDDQIVKVPDQAAALSAVESGRADAVTMTAMSLESILESANGK</sequence>
<name>A0ABW5R985_9BACL</name>
<evidence type="ECO:0000256" key="2">
    <source>
        <dbReference type="SAM" id="SignalP"/>
    </source>
</evidence>
<dbReference type="InterPro" id="IPR001638">
    <property type="entry name" value="Solute-binding_3/MltF_N"/>
</dbReference>
<dbReference type="PANTHER" id="PTHR35936">
    <property type="entry name" value="MEMBRANE-BOUND LYTIC MUREIN TRANSGLYCOSYLASE F"/>
    <property type="match status" value="1"/>
</dbReference>
<dbReference type="Pfam" id="PF00497">
    <property type="entry name" value="SBP_bac_3"/>
    <property type="match status" value="1"/>
</dbReference>
<feature type="signal peptide" evidence="2">
    <location>
        <begin position="1"/>
        <end position="22"/>
    </location>
</feature>
<feature type="domain" description="Solute-binding protein family 3/N-terminal" evidence="3">
    <location>
        <begin position="121"/>
        <end position="294"/>
    </location>
</feature>
<dbReference type="SMART" id="SM00062">
    <property type="entry name" value="PBPb"/>
    <property type="match status" value="1"/>
</dbReference>
<keyword evidence="5" id="KW-1185">Reference proteome</keyword>
<protein>
    <submittedName>
        <fullName evidence="4">Ectoine/hydroxyectoine ABC transporter substrate-binding protein EhuB</fullName>
    </submittedName>
</protein>
<dbReference type="PANTHER" id="PTHR35936:SF17">
    <property type="entry name" value="ARGININE-BINDING EXTRACELLULAR PROTEIN ARTP"/>
    <property type="match status" value="1"/>
</dbReference>
<gene>
    <name evidence="4" type="primary">ehuB</name>
    <name evidence="4" type="ORF">ACFSUC_06815</name>
</gene>
<feature type="chain" id="PRO_5045183280" evidence="2">
    <location>
        <begin position="23"/>
        <end position="294"/>
    </location>
</feature>
<dbReference type="InterPro" id="IPR014337">
    <property type="entry name" value="Ectoine_EhuB"/>
</dbReference>
<keyword evidence="1 2" id="KW-0732">Signal</keyword>
<dbReference type="RefSeq" id="WP_379928769.1">
    <property type="nucleotide sequence ID" value="NZ_JBHUMM010000010.1"/>
</dbReference>
<dbReference type="SUPFAM" id="SSF53850">
    <property type="entry name" value="Periplasmic binding protein-like II"/>
    <property type="match status" value="1"/>
</dbReference>
<dbReference type="Proteomes" id="UP001597497">
    <property type="component" value="Unassembled WGS sequence"/>
</dbReference>
<evidence type="ECO:0000313" key="5">
    <source>
        <dbReference type="Proteomes" id="UP001597497"/>
    </source>
</evidence>
<evidence type="ECO:0000313" key="4">
    <source>
        <dbReference type="EMBL" id="MFD2671315.1"/>
    </source>
</evidence>